<feature type="domain" description="F-box" evidence="1">
    <location>
        <begin position="15"/>
        <end position="43"/>
    </location>
</feature>
<accession>Q69W19</accession>
<evidence type="ECO:0000313" key="4">
    <source>
        <dbReference type="Proteomes" id="UP000000763"/>
    </source>
</evidence>
<dbReference type="Gene3D" id="1.20.1280.50">
    <property type="match status" value="1"/>
</dbReference>
<dbReference type="InterPro" id="IPR001810">
    <property type="entry name" value="F-box_dom"/>
</dbReference>
<dbReference type="AlphaFoldDB" id="Q69W19"/>
<reference evidence="4" key="3">
    <citation type="journal article" date="2005" name="Nature">
        <title>The map-based sequence of the rice genome.</title>
        <authorList>
            <consortium name="International rice genome sequencing project (IRGSP)"/>
            <person name="Matsumoto T."/>
            <person name="Wu J."/>
            <person name="Kanamori H."/>
            <person name="Katayose Y."/>
            <person name="Fujisawa M."/>
            <person name="Namiki N."/>
            <person name="Mizuno H."/>
            <person name="Yamamoto K."/>
            <person name="Antonio B.A."/>
            <person name="Baba T."/>
            <person name="Sakata K."/>
            <person name="Nagamura Y."/>
            <person name="Aoki H."/>
            <person name="Arikawa K."/>
            <person name="Arita K."/>
            <person name="Bito T."/>
            <person name="Chiden Y."/>
            <person name="Fujitsuka N."/>
            <person name="Fukunaka R."/>
            <person name="Hamada M."/>
            <person name="Harada C."/>
            <person name="Hayashi A."/>
            <person name="Hijishita S."/>
            <person name="Honda M."/>
            <person name="Hosokawa S."/>
            <person name="Ichikawa Y."/>
            <person name="Idonuma A."/>
            <person name="Iijima M."/>
            <person name="Ikeda M."/>
            <person name="Ikeno M."/>
            <person name="Ito K."/>
            <person name="Ito S."/>
            <person name="Ito T."/>
            <person name="Ito Y."/>
            <person name="Ito Y."/>
            <person name="Iwabuchi A."/>
            <person name="Kamiya K."/>
            <person name="Karasawa W."/>
            <person name="Kurita K."/>
            <person name="Katagiri S."/>
            <person name="Kikuta A."/>
            <person name="Kobayashi H."/>
            <person name="Kobayashi N."/>
            <person name="Machita K."/>
            <person name="Maehara T."/>
            <person name="Masukawa M."/>
            <person name="Mizubayashi T."/>
            <person name="Mukai Y."/>
            <person name="Nagasaki H."/>
            <person name="Nagata Y."/>
            <person name="Naito S."/>
            <person name="Nakashima M."/>
            <person name="Nakama Y."/>
            <person name="Nakamichi Y."/>
            <person name="Nakamura M."/>
            <person name="Meguro A."/>
            <person name="Negishi M."/>
            <person name="Ohta I."/>
            <person name="Ohta T."/>
            <person name="Okamoto M."/>
            <person name="Ono N."/>
            <person name="Saji S."/>
            <person name="Sakaguchi M."/>
            <person name="Sakai K."/>
            <person name="Shibata M."/>
            <person name="Shimokawa T."/>
            <person name="Song J."/>
            <person name="Takazaki Y."/>
            <person name="Terasawa K."/>
            <person name="Tsugane M."/>
            <person name="Tsuji K."/>
            <person name="Ueda S."/>
            <person name="Waki K."/>
            <person name="Yamagata H."/>
            <person name="Yamamoto M."/>
            <person name="Yamamoto S."/>
            <person name="Yamane H."/>
            <person name="Yoshiki S."/>
            <person name="Yoshihara R."/>
            <person name="Yukawa K."/>
            <person name="Zhong H."/>
            <person name="Yano M."/>
            <person name="Yuan Q."/>
            <person name="Ouyang S."/>
            <person name="Liu J."/>
            <person name="Jones K.M."/>
            <person name="Gansberger K."/>
            <person name="Moffat K."/>
            <person name="Hill J."/>
            <person name="Bera J."/>
            <person name="Fadrosh D."/>
            <person name="Jin S."/>
            <person name="Johri S."/>
            <person name="Kim M."/>
            <person name="Overton L."/>
            <person name="Reardon M."/>
            <person name="Tsitrin T."/>
            <person name="Vuong H."/>
            <person name="Weaver B."/>
            <person name="Ciecko A."/>
            <person name="Tallon L."/>
            <person name="Jackson J."/>
            <person name="Pai G."/>
            <person name="Aken S.V."/>
            <person name="Utterback T."/>
            <person name="Reidmuller S."/>
            <person name="Feldblyum T."/>
            <person name="Hsiao J."/>
            <person name="Zismann V."/>
            <person name="Iobst S."/>
            <person name="de Vazeille A.R."/>
            <person name="Buell C.R."/>
            <person name="Ying K."/>
            <person name="Li Y."/>
            <person name="Lu T."/>
            <person name="Huang Y."/>
            <person name="Zhao Q."/>
            <person name="Feng Q."/>
            <person name="Zhang L."/>
            <person name="Zhu J."/>
            <person name="Weng Q."/>
            <person name="Mu J."/>
            <person name="Lu Y."/>
            <person name="Fan D."/>
            <person name="Liu Y."/>
            <person name="Guan J."/>
            <person name="Zhang Y."/>
            <person name="Yu S."/>
            <person name="Liu X."/>
            <person name="Zhang Y."/>
            <person name="Hong G."/>
            <person name="Han B."/>
            <person name="Choisne N."/>
            <person name="Demange N."/>
            <person name="Orjeda G."/>
            <person name="Samain S."/>
            <person name="Cattolico L."/>
            <person name="Pelletier E."/>
            <person name="Couloux A."/>
            <person name="Segurens B."/>
            <person name="Wincker P."/>
            <person name="D'Hont A."/>
            <person name="Scarpelli C."/>
            <person name="Weissenbach J."/>
            <person name="Salanoubat M."/>
            <person name="Quetier F."/>
            <person name="Yu Y."/>
            <person name="Kim H.R."/>
            <person name="Rambo T."/>
            <person name="Currie J."/>
            <person name="Collura K."/>
            <person name="Luo M."/>
            <person name="Yang T."/>
            <person name="Ammiraju J.S.S."/>
            <person name="Engler F."/>
            <person name="Soderlund C."/>
            <person name="Wing R.A."/>
            <person name="Palmer L.E."/>
            <person name="de la Bastide M."/>
            <person name="Spiegel L."/>
            <person name="Nascimento L."/>
            <person name="Zutavern T."/>
            <person name="O'Shaughnessy A."/>
            <person name="Dike S."/>
            <person name="Dedhia N."/>
            <person name="Preston R."/>
            <person name="Balija V."/>
            <person name="McCombie W.R."/>
            <person name="Chow T."/>
            <person name="Chen H."/>
            <person name="Chung M."/>
            <person name="Chen C."/>
            <person name="Shaw J."/>
            <person name="Wu H."/>
            <person name="Hsiao K."/>
            <person name="Chao Y."/>
            <person name="Chu M."/>
            <person name="Cheng C."/>
            <person name="Hour A."/>
            <person name="Lee P."/>
            <person name="Lin S."/>
            <person name="Lin Y."/>
            <person name="Liou J."/>
            <person name="Liu S."/>
            <person name="Hsing Y."/>
            <person name="Raghuvanshi S."/>
            <person name="Mohanty A."/>
            <person name="Bharti A.K."/>
            <person name="Gaur A."/>
            <person name="Gupta V."/>
            <person name="Kumar D."/>
            <person name="Ravi V."/>
            <person name="Vij S."/>
            <person name="Kapur A."/>
            <person name="Khurana P."/>
            <person name="Khurana P."/>
            <person name="Khurana J.P."/>
            <person name="Tyagi A.K."/>
            <person name="Gaikwad K."/>
            <person name="Singh A."/>
            <person name="Dalal V."/>
            <person name="Srivastava S."/>
            <person name="Dixit A."/>
            <person name="Pal A.K."/>
            <person name="Ghazi I.A."/>
            <person name="Yadav M."/>
            <person name="Pandit A."/>
            <person name="Bhargava A."/>
            <person name="Sureshbabu K."/>
            <person name="Batra K."/>
            <person name="Sharma T.R."/>
            <person name="Mohapatra T."/>
            <person name="Singh N.K."/>
            <person name="Messing J."/>
            <person name="Nelson A.B."/>
            <person name="Fuks G."/>
            <person name="Kavchok S."/>
            <person name="Keizer G."/>
            <person name="Linton E."/>
            <person name="Llaca V."/>
            <person name="Song R."/>
            <person name="Tanyolac B."/>
            <person name="Young S."/>
            <person name="Ho-Il K."/>
            <person name="Hahn J.H."/>
            <person name="Sangsakoo G."/>
            <person name="Vanavichit A."/>
            <person name="de Mattos Luiz.A.T."/>
            <person name="Zimmer P.D."/>
            <person name="Malone G."/>
            <person name="Dellagostin O."/>
            <person name="de Oliveira A.C."/>
            <person name="Bevan M."/>
            <person name="Bancroft I."/>
            <person name="Minx P."/>
            <person name="Cordum H."/>
            <person name="Wilson R."/>
            <person name="Cheng Z."/>
            <person name="Jin W."/>
            <person name="Jiang J."/>
            <person name="Leong S.A."/>
            <person name="Iwama H."/>
            <person name="Gojobori T."/>
            <person name="Itoh T."/>
            <person name="Niimura Y."/>
            <person name="Fujii Y."/>
            <person name="Habara T."/>
            <person name="Sakai H."/>
            <person name="Sato Y."/>
            <person name="Wilson G."/>
            <person name="Kumar K."/>
            <person name="McCouch S."/>
            <person name="Juretic N."/>
            <person name="Hoen D."/>
            <person name="Wright S."/>
            <person name="Bruskiewich R."/>
            <person name="Bureau T."/>
            <person name="Miyao A."/>
            <person name="Hirochika H."/>
            <person name="Nishikawa T."/>
            <person name="Kadowaki K."/>
            <person name="Sugiura M."/>
            <person name="Burr B."/>
            <person name="Sasaki T."/>
        </authorList>
    </citation>
    <scope>NUCLEOTIDE SEQUENCE [LARGE SCALE GENOMIC DNA]</scope>
    <source>
        <strain evidence="4">cv. Nipponbare</strain>
    </source>
</reference>
<dbReference type="EMBL" id="AP003863">
    <property type="protein sequence ID" value="BAD30389.1"/>
    <property type="molecule type" value="Genomic_DNA"/>
</dbReference>
<evidence type="ECO:0000313" key="3">
    <source>
        <dbReference type="EMBL" id="BAD32141.1"/>
    </source>
</evidence>
<dbReference type="InterPro" id="IPR036047">
    <property type="entry name" value="F-box-like_dom_sf"/>
</dbReference>
<sequence>MEENLPNKRRNPAASLTDELIVEVLRRLPVRSVCQFKCVSKSWLKDQEQL</sequence>
<dbReference type="EMBL" id="AP006753">
    <property type="protein sequence ID" value="BAD32141.1"/>
    <property type="molecule type" value="Genomic_DNA"/>
</dbReference>
<evidence type="ECO:0000313" key="2">
    <source>
        <dbReference type="EMBL" id="BAD30389.1"/>
    </source>
</evidence>
<organism evidence="2 4">
    <name type="scientific">Oryza sativa subsp. japonica</name>
    <name type="common">Rice</name>
    <dbReference type="NCBI Taxonomy" id="39947"/>
    <lineage>
        <taxon>Eukaryota</taxon>
        <taxon>Viridiplantae</taxon>
        <taxon>Streptophyta</taxon>
        <taxon>Embryophyta</taxon>
        <taxon>Tracheophyta</taxon>
        <taxon>Spermatophyta</taxon>
        <taxon>Magnoliopsida</taxon>
        <taxon>Liliopsida</taxon>
        <taxon>Poales</taxon>
        <taxon>Poaceae</taxon>
        <taxon>BOP clade</taxon>
        <taxon>Oryzoideae</taxon>
        <taxon>Oryzeae</taxon>
        <taxon>Oryzinae</taxon>
        <taxon>Oryza</taxon>
        <taxon>Oryza sativa</taxon>
    </lineage>
</organism>
<dbReference type="Proteomes" id="UP000000763">
    <property type="component" value="Chromosome 7"/>
</dbReference>
<name>Q69W19_ORYSJ</name>
<evidence type="ECO:0000259" key="1">
    <source>
        <dbReference type="Pfam" id="PF00646"/>
    </source>
</evidence>
<proteinExistence type="predicted"/>
<protein>
    <recommendedName>
        <fullName evidence="1">F-box domain-containing protein</fullName>
    </recommendedName>
</protein>
<dbReference type="Pfam" id="PF00646">
    <property type="entry name" value="F-box"/>
    <property type="match status" value="1"/>
</dbReference>
<reference evidence="3" key="2">
    <citation type="submission" date="2004-03" db="EMBL/GenBank/DDBJ databases">
        <title>Oryza sativa nipponbare(GA3) genomic DNA, chromosome 7, BAC clone:OSJNBa0039D04.</title>
        <authorList>
            <person name="Sasaki T."/>
            <person name="Matsumoto T."/>
            <person name="Katayose Y."/>
        </authorList>
    </citation>
    <scope>NUCLEOTIDE SEQUENCE</scope>
</reference>
<gene>
    <name evidence="2" type="primary">OJ1058_A12.101</name>
    <name evidence="3" type="ORF">OSJNBa0039D04.50</name>
</gene>
<dbReference type="SUPFAM" id="SSF81383">
    <property type="entry name" value="F-box domain"/>
    <property type="match status" value="1"/>
</dbReference>
<reference evidence="2" key="1">
    <citation type="submission" date="2001-07" db="EMBL/GenBank/DDBJ databases">
        <title>Oryza sativa nipponbare(GA3) genomic DNA, chromosome 7, BAC clone:OJ1058_A12.</title>
        <authorList>
            <person name="Sasaki T."/>
            <person name="Matsumoto T."/>
            <person name="Yamamoto K."/>
        </authorList>
    </citation>
    <scope>NUCLEOTIDE SEQUENCE</scope>
</reference>
<reference evidence="4" key="4">
    <citation type="journal article" date="2008" name="Nucleic Acids Res.">
        <title>The rice annotation project database (RAP-DB): 2008 update.</title>
        <authorList>
            <consortium name="The rice annotation project (RAP)"/>
        </authorList>
    </citation>
    <scope>GENOME REANNOTATION</scope>
    <source>
        <strain evidence="4">cv. Nipponbare</strain>
    </source>
</reference>